<dbReference type="EMBL" id="MU266417">
    <property type="protein sequence ID" value="KAH7924769.1"/>
    <property type="molecule type" value="Genomic_DNA"/>
</dbReference>
<accession>A0ACB8BHJ5</accession>
<gene>
    <name evidence="1" type="ORF">BV22DRAFT_1034830</name>
</gene>
<proteinExistence type="predicted"/>
<evidence type="ECO:0000313" key="1">
    <source>
        <dbReference type="EMBL" id="KAH7924769.1"/>
    </source>
</evidence>
<keyword evidence="2" id="KW-1185">Reference proteome</keyword>
<sequence>MSTSSSCIRHSYGISPLVINGPKRILHAGTFPDDRQLAGCMLSSSLLTASTSPVGRSATQLCGGGTCISGTTLTSFPVTKIQSRPLHFLRTRRIVSGSWDFTSRVWDPDTNPCILGPIGMPSGQVWAAVWSGWKVCYRPTRCPIGRCAYVTVTAGVSGVVVIVYDALSGRVRKIGPNGSSTITFTDITVVVSPDGSMVANFHRRVVHVQDTSLGRAFLTGDLR</sequence>
<organism evidence="1 2">
    <name type="scientific">Leucogyrophana mollusca</name>
    <dbReference type="NCBI Taxonomy" id="85980"/>
    <lineage>
        <taxon>Eukaryota</taxon>
        <taxon>Fungi</taxon>
        <taxon>Dikarya</taxon>
        <taxon>Basidiomycota</taxon>
        <taxon>Agaricomycotina</taxon>
        <taxon>Agaricomycetes</taxon>
        <taxon>Agaricomycetidae</taxon>
        <taxon>Boletales</taxon>
        <taxon>Boletales incertae sedis</taxon>
        <taxon>Leucogyrophana</taxon>
    </lineage>
</organism>
<name>A0ACB8BHJ5_9AGAM</name>
<reference evidence="1" key="1">
    <citation type="journal article" date="2021" name="New Phytol.">
        <title>Evolutionary innovations through gain and loss of genes in the ectomycorrhizal Boletales.</title>
        <authorList>
            <person name="Wu G."/>
            <person name="Miyauchi S."/>
            <person name="Morin E."/>
            <person name="Kuo A."/>
            <person name="Drula E."/>
            <person name="Varga T."/>
            <person name="Kohler A."/>
            <person name="Feng B."/>
            <person name="Cao Y."/>
            <person name="Lipzen A."/>
            <person name="Daum C."/>
            <person name="Hundley H."/>
            <person name="Pangilinan J."/>
            <person name="Johnson J."/>
            <person name="Barry K."/>
            <person name="LaButti K."/>
            <person name="Ng V."/>
            <person name="Ahrendt S."/>
            <person name="Min B."/>
            <person name="Choi I.G."/>
            <person name="Park H."/>
            <person name="Plett J.M."/>
            <person name="Magnuson J."/>
            <person name="Spatafora J.W."/>
            <person name="Nagy L.G."/>
            <person name="Henrissat B."/>
            <person name="Grigoriev I.V."/>
            <person name="Yang Z.L."/>
            <person name="Xu J."/>
            <person name="Martin F.M."/>
        </authorList>
    </citation>
    <scope>NUCLEOTIDE SEQUENCE</scope>
    <source>
        <strain evidence="1">KUC20120723A-06</strain>
    </source>
</reference>
<dbReference type="Proteomes" id="UP000790709">
    <property type="component" value="Unassembled WGS sequence"/>
</dbReference>
<protein>
    <submittedName>
        <fullName evidence="1">Uncharacterized protein</fullName>
    </submittedName>
</protein>
<evidence type="ECO:0000313" key="2">
    <source>
        <dbReference type="Proteomes" id="UP000790709"/>
    </source>
</evidence>
<comment type="caution">
    <text evidence="1">The sequence shown here is derived from an EMBL/GenBank/DDBJ whole genome shotgun (WGS) entry which is preliminary data.</text>
</comment>